<dbReference type="Gene3D" id="3.90.950.10">
    <property type="match status" value="1"/>
</dbReference>
<proteinExistence type="inferred from homology"/>
<accession>A0A0G1XUB0</accession>
<dbReference type="PANTHER" id="PTHR11067:SF9">
    <property type="entry name" value="INOSINE TRIPHOSPHATE PYROPHOSPHATASE"/>
    <property type="match status" value="1"/>
</dbReference>
<dbReference type="Proteomes" id="UP000034290">
    <property type="component" value="Unassembled WGS sequence"/>
</dbReference>
<comment type="similarity">
    <text evidence="1">Belongs to the HAM1 NTPase family.</text>
</comment>
<comment type="caution">
    <text evidence="3">The sequence shown here is derived from an EMBL/GenBank/DDBJ whole genome shotgun (WGS) entry which is preliminary data.</text>
</comment>
<dbReference type="CDD" id="cd00515">
    <property type="entry name" value="HAM1"/>
    <property type="match status" value="1"/>
</dbReference>
<dbReference type="InterPro" id="IPR029001">
    <property type="entry name" value="ITPase-like_fam"/>
</dbReference>
<evidence type="ECO:0000256" key="1">
    <source>
        <dbReference type="ARBA" id="ARBA00008023"/>
    </source>
</evidence>
<organism evidence="3 4">
    <name type="scientific">Candidatus Giovannonibacteria bacterium GW2011_GWA2_53_7</name>
    <dbReference type="NCBI Taxonomy" id="1618650"/>
    <lineage>
        <taxon>Bacteria</taxon>
        <taxon>Candidatus Giovannoniibacteriota</taxon>
    </lineage>
</organism>
<protein>
    <submittedName>
        <fullName evidence="3">Ham1 family protein</fullName>
    </submittedName>
</protein>
<reference evidence="3 4" key="1">
    <citation type="journal article" date="2015" name="Nature">
        <title>rRNA introns, odd ribosomes, and small enigmatic genomes across a large radiation of phyla.</title>
        <authorList>
            <person name="Brown C.T."/>
            <person name="Hug L.A."/>
            <person name="Thomas B.C."/>
            <person name="Sharon I."/>
            <person name="Castelle C.J."/>
            <person name="Singh A."/>
            <person name="Wilkins M.J."/>
            <person name="Williams K.H."/>
            <person name="Banfield J.F."/>
        </authorList>
    </citation>
    <scope>NUCLEOTIDE SEQUENCE [LARGE SCALE GENOMIC DNA]</scope>
</reference>
<dbReference type="GO" id="GO:0005737">
    <property type="term" value="C:cytoplasm"/>
    <property type="evidence" value="ECO:0007669"/>
    <property type="project" value="TreeGrafter"/>
</dbReference>
<dbReference type="SUPFAM" id="SSF52972">
    <property type="entry name" value="ITPase-like"/>
    <property type="match status" value="1"/>
</dbReference>
<dbReference type="AlphaFoldDB" id="A0A0G1XUB0"/>
<evidence type="ECO:0000313" key="3">
    <source>
        <dbReference type="EMBL" id="KKW34525.1"/>
    </source>
</evidence>
<evidence type="ECO:0000256" key="2">
    <source>
        <dbReference type="ARBA" id="ARBA00022801"/>
    </source>
</evidence>
<dbReference type="GO" id="GO:0047429">
    <property type="term" value="F:nucleoside triphosphate diphosphatase activity"/>
    <property type="evidence" value="ECO:0007669"/>
    <property type="project" value="InterPro"/>
</dbReference>
<dbReference type="PANTHER" id="PTHR11067">
    <property type="entry name" value="INOSINE TRIPHOSPHATE PYROPHOSPHATASE/HAM1 PROTEIN"/>
    <property type="match status" value="1"/>
</dbReference>
<dbReference type="InterPro" id="IPR002637">
    <property type="entry name" value="RdgB/HAM1"/>
</dbReference>
<dbReference type="Pfam" id="PF01725">
    <property type="entry name" value="Ham1p_like"/>
    <property type="match status" value="1"/>
</dbReference>
<dbReference type="GO" id="GO:0009143">
    <property type="term" value="P:nucleoside triphosphate catabolic process"/>
    <property type="evidence" value="ECO:0007669"/>
    <property type="project" value="InterPro"/>
</dbReference>
<sequence>MIYFITGNKLKFAEGKSILPELEQLEIDLPEIQEIDARQIIEAKLSEAFKHHKGEFIVEDTSLYLDCMKGLPGPLIKWFLQTIGNIGLVNIAERFGDPKSTARTLIGYARSPEDIHFFEGSVEGHIVQPQGEAGFGWDSIFQPVGYEKTFKEMGVEEKNKISMRRVAFDQLKNFLLTETQ</sequence>
<evidence type="ECO:0000313" key="4">
    <source>
        <dbReference type="Proteomes" id="UP000034290"/>
    </source>
</evidence>
<keyword evidence="2" id="KW-0378">Hydrolase</keyword>
<name>A0A0G1XUB0_9BACT</name>
<dbReference type="EMBL" id="LCRM01000071">
    <property type="protein sequence ID" value="KKW34525.1"/>
    <property type="molecule type" value="Genomic_DNA"/>
</dbReference>
<gene>
    <name evidence="3" type="ORF">UY81_C0071G0001</name>
</gene>